<feature type="binding site" evidence="6">
    <location>
        <position position="52"/>
    </location>
    <ligand>
        <name>GMP</name>
        <dbReference type="ChEBI" id="CHEBI:58115"/>
    </ligand>
</feature>
<dbReference type="AlphaFoldDB" id="A0A9W3A682"/>
<organism evidence="7 11">
    <name type="scientific">Biomphalaria glabrata</name>
    <name type="common">Bloodfluke planorb</name>
    <name type="synonym">Freshwater snail</name>
    <dbReference type="NCBI Taxonomy" id="6526"/>
    <lineage>
        <taxon>Eukaryota</taxon>
        <taxon>Metazoa</taxon>
        <taxon>Spiralia</taxon>
        <taxon>Lophotrochozoa</taxon>
        <taxon>Mollusca</taxon>
        <taxon>Gastropoda</taxon>
        <taxon>Heterobranchia</taxon>
        <taxon>Euthyneura</taxon>
        <taxon>Panpulmonata</taxon>
        <taxon>Hygrophila</taxon>
        <taxon>Lymnaeoidea</taxon>
        <taxon>Planorbidae</taxon>
        <taxon>Biomphalaria</taxon>
    </lineage>
</organism>
<dbReference type="Gene3D" id="3.40.50.1000">
    <property type="entry name" value="HAD superfamily/HAD-like"/>
    <property type="match status" value="1"/>
</dbReference>
<comment type="similarity">
    <text evidence="1">Belongs to the 5'(3')-deoxyribonucleotidase family.</text>
</comment>
<dbReference type="PANTHER" id="PTHR12103:SF15">
    <property type="entry name" value="CYTOSOLIC PURINE 5'-NUCLEOTIDASE"/>
    <property type="match status" value="1"/>
</dbReference>
<dbReference type="Proteomes" id="UP001165740">
    <property type="component" value="Chromosome 1"/>
</dbReference>
<dbReference type="RefSeq" id="XP_055882764.1">
    <property type="nucleotide sequence ID" value="XM_056026789.1"/>
</dbReference>
<evidence type="ECO:0000256" key="3">
    <source>
        <dbReference type="ARBA" id="ARBA00022801"/>
    </source>
</evidence>
<feature type="active site" description="Nucleophile" evidence="5">
    <location>
        <position position="52"/>
    </location>
</feature>
<evidence type="ECO:0000313" key="11">
    <source>
        <dbReference type="RefSeq" id="XP_055882776.1"/>
    </source>
</evidence>
<comment type="cofactor">
    <cofactor evidence="6">
        <name>Mg(2+)</name>
        <dbReference type="ChEBI" id="CHEBI:18420"/>
    </cofactor>
    <text evidence="6">Binds 1 Mg(2+) ion per subunit.</text>
</comment>
<dbReference type="Pfam" id="PF05761">
    <property type="entry name" value="5_nucleotid"/>
    <property type="match status" value="1"/>
</dbReference>
<evidence type="ECO:0000313" key="7">
    <source>
        <dbReference type="Proteomes" id="UP001165740"/>
    </source>
</evidence>
<dbReference type="FunFam" id="3.40.50.1000:FF:000021">
    <property type="entry name" value="NT5C2 isoform 1"/>
    <property type="match status" value="1"/>
</dbReference>
<keyword evidence="2 6" id="KW-0479">Metal-binding</keyword>
<dbReference type="RefSeq" id="XP_055882777.1">
    <property type="nucleotide sequence ID" value="XM_056026802.1"/>
</dbReference>
<evidence type="ECO:0000256" key="6">
    <source>
        <dbReference type="PIRSR" id="PIRSR017434-2"/>
    </source>
</evidence>
<feature type="binding site" evidence="6">
    <location>
        <position position="50"/>
    </location>
    <ligand>
        <name>Mg(2+)</name>
        <dbReference type="ChEBI" id="CHEBI:18420"/>
    </ligand>
</feature>
<accession>A0A9W3A682</accession>
<dbReference type="RefSeq" id="XP_055882769.1">
    <property type="nucleotide sequence ID" value="XM_056026794.1"/>
</dbReference>
<dbReference type="RefSeq" id="XP_055882775.1">
    <property type="nucleotide sequence ID" value="XM_056026800.1"/>
</dbReference>
<sequence length="561" mass="64565">MAESPTTPEVRQGLERKYSMSSHMYKREPSKRVFVNRSLMLEKVRFFGFDMDYTLAMYKSPEYETLGFNHLKQRLVNMGYPEAIIDFEYDPSFPIRGLWFDTYCGTLLKVDGFGNILVCLKGFQFLRSADIRVLYPTMFVQMDETRFRIFNTLYELPLIYILACLIDYFNNNTEYNQTRLGVRAGDVTMTYESIYNDVNAAMEYVHAGDGPLKADTVKNVNKYIVQDERLPVLLSRLRENGKKVFLATNSDYKYTNKVMNYLFDTGSNPDKKCWTSFFDFIVVDAKKPLFFLQGTLLREVNKTTGGLHLGTFTGKIKQNAIYSGGSVEVFNELMGANESLSEVLYVGDHIFGDILKSKKALGWRTFLVVPEMVQELGVWTEKSYLFSKLSEYDYEIAEVYRNLDSSHTGKPDISQIQADIRAVTHEMDQAYGTLGSVFRSGSRQTFFATQVMRYADLYAASFMNMLYYPFTYCFRAPPMHMPHESTVDHEARLSEEQFRKISLAWRARASIPLTPKDTSVKPPIVRADSTVPRLYCETPDQLTEVGDEFLAEHSSVSDFDQ</sequence>
<name>A0A9W3A682_BIOGL</name>
<dbReference type="SUPFAM" id="SSF56784">
    <property type="entry name" value="HAD-like"/>
    <property type="match status" value="1"/>
</dbReference>
<dbReference type="PANTHER" id="PTHR12103">
    <property type="entry name" value="5'-NUCLEOTIDASE DOMAIN-CONTAINING"/>
    <property type="match status" value="1"/>
</dbReference>
<evidence type="ECO:0000313" key="12">
    <source>
        <dbReference type="RefSeq" id="XP_055882777.1"/>
    </source>
</evidence>
<dbReference type="GeneID" id="106073328"/>
<dbReference type="OMA" id="EIQMPHE"/>
<proteinExistence type="inferred from homology"/>
<dbReference type="NCBIfam" id="TIGR02244">
    <property type="entry name" value="HAD-IG-Ncltidse"/>
    <property type="match status" value="1"/>
</dbReference>
<dbReference type="RefSeq" id="XP_055882776.1">
    <property type="nucleotide sequence ID" value="XM_056026801.1"/>
</dbReference>
<dbReference type="GO" id="GO:0046872">
    <property type="term" value="F:metal ion binding"/>
    <property type="evidence" value="ECO:0007669"/>
    <property type="project" value="UniProtKB-KW"/>
</dbReference>
<keyword evidence="4 6" id="KW-0460">Magnesium</keyword>
<dbReference type="PIRSF" id="PIRSF017434">
    <property type="entry name" value="Purine_5'-nucleotidase"/>
    <property type="match status" value="1"/>
</dbReference>
<evidence type="ECO:0000256" key="2">
    <source>
        <dbReference type="ARBA" id="ARBA00022723"/>
    </source>
</evidence>
<dbReference type="InterPro" id="IPR016695">
    <property type="entry name" value="Pur_nucleotidase"/>
</dbReference>
<dbReference type="InterPro" id="IPR023214">
    <property type="entry name" value="HAD_sf"/>
</dbReference>
<dbReference type="InterPro" id="IPR008380">
    <property type="entry name" value="HAD-SF_hydro_IG_5-nucl"/>
</dbReference>
<evidence type="ECO:0000313" key="8">
    <source>
        <dbReference type="RefSeq" id="XP_055882764.1"/>
    </source>
</evidence>
<protein>
    <submittedName>
        <fullName evidence="8 9">Cytosolic purine 5'-nucleotidase-like</fullName>
    </submittedName>
</protein>
<dbReference type="InterPro" id="IPR036412">
    <property type="entry name" value="HAD-like_sf"/>
</dbReference>
<keyword evidence="7" id="KW-1185">Reference proteome</keyword>
<keyword evidence="3" id="KW-0378">Hydrolase</keyword>
<evidence type="ECO:0000256" key="4">
    <source>
        <dbReference type="ARBA" id="ARBA00022842"/>
    </source>
</evidence>
<reference evidence="8 9" key="1">
    <citation type="submission" date="2025-04" db="UniProtKB">
        <authorList>
            <consortium name="RefSeq"/>
        </authorList>
    </citation>
    <scope>IDENTIFICATION</scope>
</reference>
<dbReference type="GO" id="GO:0046037">
    <property type="term" value="P:GMP metabolic process"/>
    <property type="evidence" value="ECO:0007669"/>
    <property type="project" value="UniProtKB-ARBA"/>
</dbReference>
<evidence type="ECO:0000256" key="1">
    <source>
        <dbReference type="ARBA" id="ARBA00009589"/>
    </source>
</evidence>
<feature type="active site" description="Nucleophile" evidence="5">
    <location>
        <position position="50"/>
    </location>
</feature>
<evidence type="ECO:0000313" key="9">
    <source>
        <dbReference type="RefSeq" id="XP_055882769.1"/>
    </source>
</evidence>
<dbReference type="OrthoDB" id="10252832at2759"/>
<evidence type="ECO:0000313" key="10">
    <source>
        <dbReference type="RefSeq" id="XP_055882775.1"/>
    </source>
</evidence>
<dbReference type="CDD" id="cd07522">
    <property type="entry name" value="HAD_cN-II"/>
    <property type="match status" value="1"/>
</dbReference>
<dbReference type="GO" id="GO:0008253">
    <property type="term" value="F:5'-nucleotidase activity"/>
    <property type="evidence" value="ECO:0007669"/>
    <property type="project" value="TreeGrafter"/>
</dbReference>
<feature type="binding site" evidence="6">
    <location>
        <position position="348"/>
    </location>
    <ligand>
        <name>Mg(2+)</name>
        <dbReference type="ChEBI" id="CHEBI:18420"/>
    </ligand>
</feature>
<gene>
    <name evidence="8 9 10 11 12" type="primary">LOC106073328</name>
</gene>
<evidence type="ECO:0000256" key="5">
    <source>
        <dbReference type="PIRSR" id="PIRSR017434-1"/>
    </source>
</evidence>